<reference evidence="1" key="1">
    <citation type="submission" date="2021-05" db="EMBL/GenBank/DDBJ databases">
        <title>Genome of Sphingobium sp. strain.</title>
        <authorList>
            <person name="Fan R."/>
        </authorList>
    </citation>
    <scope>NUCLEOTIDE SEQUENCE</scope>
    <source>
        <strain evidence="1">H33</strain>
    </source>
</reference>
<dbReference type="AlphaFoldDB" id="A0A9X1D9M6"/>
<evidence type="ECO:0000313" key="2">
    <source>
        <dbReference type="Proteomes" id="UP001138757"/>
    </source>
</evidence>
<proteinExistence type="predicted"/>
<accession>A0A9X1D9M6</accession>
<protein>
    <submittedName>
        <fullName evidence="1">Radical SAM protein</fullName>
    </submittedName>
</protein>
<evidence type="ECO:0000313" key="1">
    <source>
        <dbReference type="EMBL" id="MBT2185750.1"/>
    </source>
</evidence>
<organism evidence="1 2">
    <name type="scientific">Sphingobium nicotianae</name>
    <dbReference type="NCBI Taxonomy" id="2782607"/>
    <lineage>
        <taxon>Bacteria</taxon>
        <taxon>Pseudomonadati</taxon>
        <taxon>Pseudomonadota</taxon>
        <taxon>Alphaproteobacteria</taxon>
        <taxon>Sphingomonadales</taxon>
        <taxon>Sphingomonadaceae</taxon>
        <taxon>Sphingobium</taxon>
    </lineage>
</organism>
<dbReference type="Proteomes" id="UP001138757">
    <property type="component" value="Unassembled WGS sequence"/>
</dbReference>
<name>A0A9X1D9M6_9SPHN</name>
<sequence>MPLIKGRGAPSNVGSSRFSLPARQVDGDWMDFRLEDEDAPPPLRTTITEERARTIITRNTSPDVGFDQSINAYRGCEHPRNGCN</sequence>
<comment type="caution">
    <text evidence="1">The sequence shown here is derived from an EMBL/GenBank/DDBJ whole genome shotgun (WGS) entry which is preliminary data.</text>
</comment>
<gene>
    <name evidence="1" type="ORF">KK488_02190</name>
</gene>
<keyword evidence="2" id="KW-1185">Reference proteome</keyword>
<dbReference type="EMBL" id="JAHGAW010000001">
    <property type="protein sequence ID" value="MBT2185750.1"/>
    <property type="molecule type" value="Genomic_DNA"/>
</dbReference>